<dbReference type="PANTHER" id="PTHR43599">
    <property type="entry name" value="MULTIFUNCTIONAL PROTEIN ADE2"/>
    <property type="match status" value="1"/>
</dbReference>
<sequence length="429" mass="47908">MFDVEVFKKHLQIDEASCIKKLAEGKTKEIYEIKDTNDFVLIRSKNQLTAFNAARKNDLEGKGAIACRTTTNVFLYLQALGLHTHFETGVSETDFVAKRCEMIPIEWVVRRVATGSFLKRNPGVPQGYRFNNLKLETFFKDDENDDPQWSDEQIISREFVVNGLKIGREEIFLLKRQTKTIFQVLEKAWSLSDCQLIDMKVEFGVTTKGEIVLADVIDNDSWRVWPGGDKRLQLDKQMYRDMTEVTAESLQELVKNYEKVAELTGDWIRFPKCRALIIMGSTADTAFCEKIEKNLTSLGVMKCVRVCSAHKATTEVLHLVAEYEGDGVPTVVIAVAGRSNGLGPVIAGNSFLPVINAPPGGPEWISQDIWSSLHTPSGLGCTTALGADEAALAGAKILASHDHMVFGRILCDQLNNFLSIYKGDKKFTS</sequence>
<dbReference type="AlphaFoldDB" id="A0AAF3EU19"/>
<keyword evidence="13" id="KW-1185">Reference proteome</keyword>
<dbReference type="SUPFAM" id="SSF56104">
    <property type="entry name" value="SAICAR synthase-like"/>
    <property type="match status" value="1"/>
</dbReference>
<evidence type="ECO:0000259" key="12">
    <source>
        <dbReference type="SMART" id="SM01001"/>
    </source>
</evidence>
<keyword evidence="8" id="KW-0210">Decarboxylase</keyword>
<dbReference type="SMART" id="SM01001">
    <property type="entry name" value="AIRC"/>
    <property type="match status" value="1"/>
</dbReference>
<dbReference type="CDD" id="cd01416">
    <property type="entry name" value="SAICAR_synt_Ade5"/>
    <property type="match status" value="1"/>
</dbReference>
<feature type="domain" description="PurE" evidence="12">
    <location>
        <begin position="273"/>
        <end position="420"/>
    </location>
</feature>
<evidence type="ECO:0000256" key="9">
    <source>
        <dbReference type="ARBA" id="ARBA00022840"/>
    </source>
</evidence>
<organism evidence="13 14">
    <name type="scientific">Mesorhabditis belari</name>
    <dbReference type="NCBI Taxonomy" id="2138241"/>
    <lineage>
        <taxon>Eukaryota</taxon>
        <taxon>Metazoa</taxon>
        <taxon>Ecdysozoa</taxon>
        <taxon>Nematoda</taxon>
        <taxon>Chromadorea</taxon>
        <taxon>Rhabditida</taxon>
        <taxon>Rhabditina</taxon>
        <taxon>Rhabditomorpha</taxon>
        <taxon>Rhabditoidea</taxon>
        <taxon>Rhabditidae</taxon>
        <taxon>Mesorhabditinae</taxon>
        <taxon>Mesorhabditis</taxon>
    </lineage>
</organism>
<evidence type="ECO:0000313" key="14">
    <source>
        <dbReference type="WBParaSite" id="MBELARI_LOCUS17651"/>
    </source>
</evidence>
<evidence type="ECO:0000256" key="6">
    <source>
        <dbReference type="ARBA" id="ARBA00022741"/>
    </source>
</evidence>
<dbReference type="Proteomes" id="UP000887575">
    <property type="component" value="Unassembled WGS sequence"/>
</dbReference>
<dbReference type="Pfam" id="PF01259">
    <property type="entry name" value="SAICAR_synt"/>
    <property type="match status" value="1"/>
</dbReference>
<dbReference type="Gene3D" id="3.30.470.20">
    <property type="entry name" value="ATP-grasp fold, B domain"/>
    <property type="match status" value="1"/>
</dbReference>
<keyword evidence="5" id="KW-0436">Ligase</keyword>
<keyword evidence="9" id="KW-0067">ATP-binding</keyword>
<evidence type="ECO:0000256" key="3">
    <source>
        <dbReference type="ARBA" id="ARBA00010478"/>
    </source>
</evidence>
<dbReference type="FunFam" id="3.30.470.20:FF:000020">
    <property type="entry name" value="Probable multifunctional protein ADE2"/>
    <property type="match status" value="1"/>
</dbReference>
<dbReference type="InterPro" id="IPR018236">
    <property type="entry name" value="SAICAR_synthetase_CS"/>
</dbReference>
<keyword evidence="6" id="KW-0547">Nucleotide-binding</keyword>
<dbReference type="InterPro" id="IPR050089">
    <property type="entry name" value="SAICAR_synthetase"/>
</dbReference>
<dbReference type="GO" id="GO:0016831">
    <property type="term" value="F:carboxy-lyase activity"/>
    <property type="evidence" value="ECO:0007669"/>
    <property type="project" value="UniProtKB-KW"/>
</dbReference>
<evidence type="ECO:0000256" key="2">
    <source>
        <dbReference type="ARBA" id="ARBA00004747"/>
    </source>
</evidence>
<comment type="pathway">
    <text evidence="1">Purine metabolism; IMP biosynthesis via de novo pathway; 5-amino-1-(5-phospho-D-ribosyl)imidazole-4-carboxamide from 5-amino-1-(5-phospho-D-ribosyl)imidazole-4-carboxylate: step 1/2.</text>
</comment>
<dbReference type="SUPFAM" id="SSF52255">
    <property type="entry name" value="N5-CAIR mutase (phosphoribosylaminoimidazole carboxylase, PurE)"/>
    <property type="match status" value="1"/>
</dbReference>
<dbReference type="GO" id="GO:0006189">
    <property type="term" value="P:'de novo' IMP biosynthetic process"/>
    <property type="evidence" value="ECO:0007669"/>
    <property type="project" value="InterPro"/>
</dbReference>
<evidence type="ECO:0000313" key="13">
    <source>
        <dbReference type="Proteomes" id="UP000887575"/>
    </source>
</evidence>
<reference evidence="14" key="1">
    <citation type="submission" date="2024-02" db="UniProtKB">
        <authorList>
            <consortium name="WormBaseParasite"/>
        </authorList>
    </citation>
    <scope>IDENTIFICATION</scope>
</reference>
<keyword evidence="7" id="KW-0658">Purine biosynthesis</keyword>
<dbReference type="Pfam" id="PF00731">
    <property type="entry name" value="AIRC"/>
    <property type="match status" value="1"/>
</dbReference>
<dbReference type="FunFam" id="3.30.200.20:FF:000183">
    <property type="entry name" value="Probable multifunctional protein ADE2"/>
    <property type="match status" value="1"/>
</dbReference>
<comment type="similarity">
    <text evidence="4">In the N-terminal section; belongs to the SAICAR synthetase family.</text>
</comment>
<protein>
    <submittedName>
        <fullName evidence="14">PurE domain-containing protein</fullName>
    </submittedName>
</protein>
<proteinExistence type="inferred from homology"/>
<evidence type="ECO:0000256" key="10">
    <source>
        <dbReference type="ARBA" id="ARBA00023239"/>
    </source>
</evidence>
<dbReference type="GO" id="GO:0005829">
    <property type="term" value="C:cytosol"/>
    <property type="evidence" value="ECO:0007669"/>
    <property type="project" value="TreeGrafter"/>
</dbReference>
<accession>A0AAF3EU19</accession>
<dbReference type="PROSITE" id="PS01057">
    <property type="entry name" value="SAICAR_SYNTHETASE_1"/>
    <property type="match status" value="1"/>
</dbReference>
<evidence type="ECO:0000256" key="1">
    <source>
        <dbReference type="ARBA" id="ARBA00004672"/>
    </source>
</evidence>
<dbReference type="PANTHER" id="PTHR43599:SF3">
    <property type="entry name" value="SI:DKEY-6E2.2"/>
    <property type="match status" value="1"/>
</dbReference>
<keyword evidence="10" id="KW-0456">Lyase</keyword>
<evidence type="ECO:0000256" key="8">
    <source>
        <dbReference type="ARBA" id="ARBA00022793"/>
    </source>
</evidence>
<dbReference type="GO" id="GO:0005524">
    <property type="term" value="F:ATP binding"/>
    <property type="evidence" value="ECO:0007669"/>
    <property type="project" value="UniProtKB-KW"/>
</dbReference>
<keyword evidence="11" id="KW-0511">Multifunctional enzyme</keyword>
<dbReference type="HAMAP" id="MF_00137">
    <property type="entry name" value="SAICAR_synth"/>
    <property type="match status" value="1"/>
</dbReference>
<dbReference type="WBParaSite" id="MBELARI_LOCUS17651">
    <property type="protein sequence ID" value="MBELARI_LOCUS17651"/>
    <property type="gene ID" value="MBELARI_LOCUS17651"/>
</dbReference>
<comment type="similarity">
    <text evidence="3">In the C-terminal section; belongs to the AIR carboxylase family. Class II subfamily.</text>
</comment>
<dbReference type="GO" id="GO:0004639">
    <property type="term" value="F:phosphoribosylaminoimidazolesuccinocarboxamide synthase activity"/>
    <property type="evidence" value="ECO:0007669"/>
    <property type="project" value="InterPro"/>
</dbReference>
<evidence type="ECO:0000256" key="5">
    <source>
        <dbReference type="ARBA" id="ARBA00022598"/>
    </source>
</evidence>
<dbReference type="InterPro" id="IPR000031">
    <property type="entry name" value="PurE_dom"/>
</dbReference>
<dbReference type="Gene3D" id="3.30.200.20">
    <property type="entry name" value="Phosphorylase Kinase, domain 1"/>
    <property type="match status" value="1"/>
</dbReference>
<comment type="pathway">
    <text evidence="2">Purine metabolism; IMP biosynthesis via de novo pathway; 5-amino-1-(5-phospho-D-ribosyl)imidazole-4-carboxylate from 5-amino-1-(5-phospho-D-ribosyl)imidazole (carboxylase route): step 1/1.</text>
</comment>
<evidence type="ECO:0000256" key="7">
    <source>
        <dbReference type="ARBA" id="ARBA00022755"/>
    </source>
</evidence>
<dbReference type="Gene3D" id="3.40.50.1970">
    <property type="match status" value="1"/>
</dbReference>
<name>A0AAF3EU19_9BILA</name>
<evidence type="ECO:0000256" key="11">
    <source>
        <dbReference type="ARBA" id="ARBA00023268"/>
    </source>
</evidence>
<evidence type="ECO:0000256" key="4">
    <source>
        <dbReference type="ARBA" id="ARBA00011020"/>
    </source>
</evidence>
<dbReference type="InterPro" id="IPR028923">
    <property type="entry name" value="SAICAR_synt/ADE2_N"/>
</dbReference>